<accession>A0AAU2JTL1</accession>
<gene>
    <name evidence="2" type="ORF">OG327_20430</name>
</gene>
<dbReference type="AlphaFoldDB" id="A0AAU2JTL1"/>
<feature type="compositionally biased region" description="Basic and acidic residues" evidence="1">
    <location>
        <begin position="145"/>
        <end position="154"/>
    </location>
</feature>
<evidence type="ECO:0000313" key="2">
    <source>
        <dbReference type="EMBL" id="WTU75495.1"/>
    </source>
</evidence>
<dbReference type="EMBL" id="CP108264">
    <property type="protein sequence ID" value="WTU75495.1"/>
    <property type="molecule type" value="Genomic_DNA"/>
</dbReference>
<evidence type="ECO:0000256" key="1">
    <source>
        <dbReference type="SAM" id="MobiDB-lite"/>
    </source>
</evidence>
<organism evidence="2">
    <name type="scientific">Streptomyces sp. NBC_00049</name>
    <dbReference type="NCBI Taxonomy" id="2903617"/>
    <lineage>
        <taxon>Bacteria</taxon>
        <taxon>Bacillati</taxon>
        <taxon>Actinomycetota</taxon>
        <taxon>Actinomycetes</taxon>
        <taxon>Kitasatosporales</taxon>
        <taxon>Streptomycetaceae</taxon>
        <taxon>Streptomyces</taxon>
    </lineage>
</organism>
<feature type="compositionally biased region" description="Low complexity" evidence="1">
    <location>
        <begin position="157"/>
        <end position="169"/>
    </location>
</feature>
<feature type="compositionally biased region" description="Basic and acidic residues" evidence="1">
    <location>
        <begin position="172"/>
        <end position="181"/>
    </location>
</feature>
<reference evidence="2" key="1">
    <citation type="submission" date="2022-10" db="EMBL/GenBank/DDBJ databases">
        <title>The complete genomes of actinobacterial strains from the NBC collection.</title>
        <authorList>
            <person name="Joergensen T.S."/>
            <person name="Alvarez Arevalo M."/>
            <person name="Sterndorff E.B."/>
            <person name="Faurdal D."/>
            <person name="Vuksanovic O."/>
            <person name="Mourched A.-S."/>
            <person name="Charusanti P."/>
            <person name="Shaw S."/>
            <person name="Blin K."/>
            <person name="Weber T."/>
        </authorList>
    </citation>
    <scope>NUCLEOTIDE SEQUENCE</scope>
    <source>
        <strain evidence="2">NBC_00049</strain>
    </source>
</reference>
<sequence>MAPDLPHLFARLSELVHAAGFAPEDLVLIPRAEIDRRETAAFTAGWAEAMSEELPRIRREYEKRVAEAYAAGGGRGGDAAARRTPGDGRGATVIRLPFATLLEPSPLVVETEDRMRRAQEILDRRSDTGHAPAAEPDPGPIPPPRRHDEGETSREPALTAPAAPGAARATRARGDAREKRAAPVGRKVVRRNGRPIVPPLDSVPVQPRPQGTPADPPADGPGAAGGPDRLTLADRARALAQDLETRAGPGRPETPEQGD</sequence>
<proteinExistence type="predicted"/>
<name>A0AAU2JTL1_9ACTN</name>
<protein>
    <submittedName>
        <fullName evidence="2">Uncharacterized protein</fullName>
    </submittedName>
</protein>
<feature type="region of interest" description="Disordered" evidence="1">
    <location>
        <begin position="123"/>
        <end position="259"/>
    </location>
</feature>
<feature type="region of interest" description="Disordered" evidence="1">
    <location>
        <begin position="71"/>
        <end position="90"/>
    </location>
</feature>